<dbReference type="GO" id="GO:0015074">
    <property type="term" value="P:DNA integration"/>
    <property type="evidence" value="ECO:0007669"/>
    <property type="project" value="InterPro"/>
</dbReference>
<evidence type="ECO:0008006" key="7">
    <source>
        <dbReference type="Google" id="ProtNLM"/>
    </source>
</evidence>
<evidence type="ECO:0000313" key="6">
    <source>
        <dbReference type="Proteomes" id="UP000005408"/>
    </source>
</evidence>
<evidence type="ECO:0000259" key="4">
    <source>
        <dbReference type="PROSITE" id="PS50994"/>
    </source>
</evidence>
<dbReference type="CDD" id="cd22758">
    <property type="entry name" value="OTU_232R-like"/>
    <property type="match status" value="1"/>
</dbReference>
<organism evidence="5 6">
    <name type="scientific">Magallana gigas</name>
    <name type="common">Pacific oyster</name>
    <name type="synonym">Crassostrea gigas</name>
    <dbReference type="NCBI Taxonomy" id="29159"/>
    <lineage>
        <taxon>Eukaryota</taxon>
        <taxon>Metazoa</taxon>
        <taxon>Spiralia</taxon>
        <taxon>Lophotrochozoa</taxon>
        <taxon>Mollusca</taxon>
        <taxon>Bivalvia</taxon>
        <taxon>Autobranchia</taxon>
        <taxon>Pteriomorphia</taxon>
        <taxon>Ostreida</taxon>
        <taxon>Ostreoidea</taxon>
        <taxon>Ostreidae</taxon>
        <taxon>Magallana</taxon>
    </lineage>
</organism>
<proteinExistence type="predicted"/>
<dbReference type="SUPFAM" id="SSF53098">
    <property type="entry name" value="Ribonuclease H-like"/>
    <property type="match status" value="1"/>
</dbReference>
<evidence type="ECO:0000256" key="1">
    <source>
        <dbReference type="SAM" id="MobiDB-lite"/>
    </source>
</evidence>
<dbReference type="Pfam" id="PF02338">
    <property type="entry name" value="OTU"/>
    <property type="match status" value="1"/>
</dbReference>
<dbReference type="AlphaFoldDB" id="A0A8W8JKZ2"/>
<keyword evidence="2" id="KW-0812">Transmembrane</keyword>
<feature type="compositionally biased region" description="Basic and acidic residues" evidence="1">
    <location>
        <begin position="463"/>
        <end position="475"/>
    </location>
</feature>
<dbReference type="InterPro" id="IPR036397">
    <property type="entry name" value="RNaseH_sf"/>
</dbReference>
<keyword evidence="2" id="KW-1133">Transmembrane helix</keyword>
<dbReference type="PANTHER" id="PTHR46585:SF1">
    <property type="entry name" value="CHROMO DOMAIN-CONTAINING PROTEIN"/>
    <property type="match status" value="1"/>
</dbReference>
<dbReference type="Gene3D" id="3.30.420.10">
    <property type="entry name" value="Ribonuclease H-like superfamily/Ribonuclease H"/>
    <property type="match status" value="1"/>
</dbReference>
<dbReference type="PROSITE" id="PS50994">
    <property type="entry name" value="INTEGRASE"/>
    <property type="match status" value="1"/>
</dbReference>
<reference evidence="5" key="1">
    <citation type="submission" date="2022-08" db="UniProtKB">
        <authorList>
            <consortium name="EnsemblMetazoa"/>
        </authorList>
    </citation>
    <scope>IDENTIFICATION</scope>
    <source>
        <strain evidence="5">05x7-T-G4-1.051#20</strain>
    </source>
</reference>
<dbReference type="SUPFAM" id="SSF54001">
    <property type="entry name" value="Cysteine proteinases"/>
    <property type="match status" value="1"/>
</dbReference>
<feature type="domain" description="Integrase catalytic" evidence="4">
    <location>
        <begin position="97"/>
        <end position="191"/>
    </location>
</feature>
<protein>
    <recommendedName>
        <fullName evidence="7">Integrase catalytic domain-containing protein</fullName>
    </recommendedName>
</protein>
<dbReference type="InterPro" id="IPR001584">
    <property type="entry name" value="Integrase_cat-core"/>
</dbReference>
<accession>A0A8W8JKZ2</accession>
<feature type="region of interest" description="Disordered" evidence="1">
    <location>
        <begin position="452"/>
        <end position="479"/>
    </location>
</feature>
<evidence type="ECO:0000256" key="2">
    <source>
        <dbReference type="SAM" id="Phobius"/>
    </source>
</evidence>
<evidence type="ECO:0000313" key="5">
    <source>
        <dbReference type="EnsemblMetazoa" id="G19227.1:cds"/>
    </source>
</evidence>
<dbReference type="Gene3D" id="3.90.70.80">
    <property type="match status" value="1"/>
</dbReference>
<sequence length="601" mass="67573">MIRRWKKHYPLTVAKCHNPLTGTEENRLMVDGKMVLRSSEIGFATKQAFEESKGAGSKKIRHRLKSVFSGVTHRNVQTSLKSLPEKQSVNPIFDNVAPLKPIRASSIQERHQIDLVDMSRYTEFYDGQEYRYILSVIDVFSRYIWLRPLRSKESTEVADALESIYQSEGPPKIIQCDNGREFHGTVTQLAEASPFYVYHGRESNRVRKSTRLGPSVPNHVSSQLKRQSAVRNAALLASNKREKTMLNTILKNINDECSRKSDPNCKHKLSKFCCRKSKISCSLPSHNFPHISDFYLSENLVNQLKGPSLSITDTAHDDLVRNALERDLVPVGNIPKDGSCLFHSVAQSLSSQLQTDLGQQDIRNVVVNWLSENPETPAGDRFSQFIPNLDWDTYLEGILGTEWGDHICITAIANAFNIAIDDSSFSPQSSHLDSAPCHTEEEHIDAPLLSTLDSSASPTAASDRNDLNSTDHDRLSPPSLNMSFYIDPPSLIQIADTANGSNYDEEPPVLSPIHLRSIVRPPKKFTPSDYVRARKSVFPDGVRHNWSLRKLSRVAGPGSGVMMELRDVLRPISSRWINGYIEILATAIAGWYYIVGFKFKQ</sequence>
<dbReference type="InterPro" id="IPR038765">
    <property type="entry name" value="Papain-like_cys_pep_sf"/>
</dbReference>
<dbReference type="GO" id="GO:0003676">
    <property type="term" value="F:nucleic acid binding"/>
    <property type="evidence" value="ECO:0007669"/>
    <property type="project" value="InterPro"/>
</dbReference>
<dbReference type="EnsemblMetazoa" id="G19227.1">
    <property type="protein sequence ID" value="G19227.1:cds"/>
    <property type="gene ID" value="G19227"/>
</dbReference>
<dbReference type="Proteomes" id="UP000005408">
    <property type="component" value="Unassembled WGS sequence"/>
</dbReference>
<dbReference type="InterPro" id="IPR003323">
    <property type="entry name" value="OTU_dom"/>
</dbReference>
<keyword evidence="2" id="KW-0472">Membrane</keyword>
<keyword evidence="6" id="KW-1185">Reference proteome</keyword>
<dbReference type="InterPro" id="IPR012337">
    <property type="entry name" value="RNaseH-like_sf"/>
</dbReference>
<dbReference type="Pfam" id="PF00665">
    <property type="entry name" value="rve"/>
    <property type="match status" value="1"/>
</dbReference>
<evidence type="ECO:0000259" key="3">
    <source>
        <dbReference type="PROSITE" id="PS50802"/>
    </source>
</evidence>
<feature type="transmembrane region" description="Helical" evidence="2">
    <location>
        <begin position="576"/>
        <end position="595"/>
    </location>
</feature>
<feature type="domain" description="OTU" evidence="3">
    <location>
        <begin position="329"/>
        <end position="450"/>
    </location>
</feature>
<feature type="compositionally biased region" description="Polar residues" evidence="1">
    <location>
        <begin position="452"/>
        <end position="462"/>
    </location>
</feature>
<dbReference type="PROSITE" id="PS50802">
    <property type="entry name" value="OTU"/>
    <property type="match status" value="1"/>
</dbReference>
<name>A0A8W8JKZ2_MAGGI</name>
<dbReference type="PANTHER" id="PTHR46585">
    <property type="entry name" value="INTEGRASE CORE DOMAIN CONTAINING PROTEIN"/>
    <property type="match status" value="1"/>
</dbReference>